<dbReference type="Pfam" id="PF25967">
    <property type="entry name" value="RND-MFP_C"/>
    <property type="match status" value="1"/>
</dbReference>
<evidence type="ECO:0000256" key="2">
    <source>
        <dbReference type="ARBA" id="ARBA00009477"/>
    </source>
</evidence>
<dbReference type="InterPro" id="IPR006143">
    <property type="entry name" value="RND_pump_MFP"/>
</dbReference>
<protein>
    <submittedName>
        <fullName evidence="8">Efflux RND transporter periplasmic adaptor subunit</fullName>
    </submittedName>
</protein>
<evidence type="ECO:0000256" key="1">
    <source>
        <dbReference type="ARBA" id="ARBA00004196"/>
    </source>
</evidence>
<dbReference type="Proteomes" id="UP001589798">
    <property type="component" value="Unassembled WGS sequence"/>
</dbReference>
<dbReference type="PANTHER" id="PTHR30158">
    <property type="entry name" value="ACRA/E-RELATED COMPONENT OF DRUG EFFLUX TRANSPORTER"/>
    <property type="match status" value="1"/>
</dbReference>
<accession>A0ABV6D189</accession>
<dbReference type="NCBIfam" id="TIGR01730">
    <property type="entry name" value="RND_mfp"/>
    <property type="match status" value="1"/>
</dbReference>
<dbReference type="PANTHER" id="PTHR30158:SF3">
    <property type="entry name" value="MULTIDRUG EFFLUX PUMP SUBUNIT ACRA-RELATED"/>
    <property type="match status" value="1"/>
</dbReference>
<dbReference type="Pfam" id="PF25876">
    <property type="entry name" value="HH_MFP_RND"/>
    <property type="match status" value="1"/>
</dbReference>
<evidence type="ECO:0000313" key="9">
    <source>
        <dbReference type="Proteomes" id="UP001589798"/>
    </source>
</evidence>
<dbReference type="InterPro" id="IPR058626">
    <property type="entry name" value="MdtA-like_b-barrel"/>
</dbReference>
<dbReference type="Gene3D" id="2.40.30.170">
    <property type="match status" value="1"/>
</dbReference>
<comment type="subcellular location">
    <subcellularLocation>
        <location evidence="1">Cell envelope</location>
    </subcellularLocation>
</comment>
<proteinExistence type="inferred from homology"/>
<feature type="domain" description="Multidrug resistance protein MdtA-like barrel-sandwich hybrid" evidence="5">
    <location>
        <begin position="51"/>
        <end position="193"/>
    </location>
</feature>
<sequence>MLVVAAALSSCGTEAPDQGGKPPAQVGYIVAQTSSVPIGVTLSGRTVAFETSEVRPQVTGVIRKRFFTEGSTVRAGEPLFEIDPSLYRAAVNQAQANLASARATADAAQVRADRYRPLAEMEAVARQDYTDALAEARTAKASIAQNAAALDTARINLRFTTVPAPISGRIGRSLFTVGALASATQAEPLAVIQRMDPIYVDMQQSAADLTALRRRLAEGGVLPGSTEVRLMLDSGAAYPLPGTVQFSEVTVDQSTGTVTLRARFPNPDDLLLPGMFVSAMFDQAADPNAILVPQNAVQRDFDGSAFVMLVGPGNKAVRRKVTAERTSGANSVVTAGLRKGDKVIVQGLNGLRQGTSVKPVPSSSPQKVAPPREGEQQDGRSGAGSGTGGGH</sequence>
<evidence type="ECO:0000259" key="7">
    <source>
        <dbReference type="Pfam" id="PF25967"/>
    </source>
</evidence>
<dbReference type="InterPro" id="IPR058625">
    <property type="entry name" value="MdtA-like_BSH"/>
</dbReference>
<feature type="domain" description="Multidrug resistance protein MdtA-like C-terminal permuted SH3" evidence="7">
    <location>
        <begin position="288"/>
        <end position="348"/>
    </location>
</feature>
<feature type="compositionally biased region" description="Low complexity" evidence="3">
    <location>
        <begin position="356"/>
        <end position="369"/>
    </location>
</feature>
<evidence type="ECO:0000259" key="4">
    <source>
        <dbReference type="Pfam" id="PF25876"/>
    </source>
</evidence>
<evidence type="ECO:0000256" key="3">
    <source>
        <dbReference type="SAM" id="MobiDB-lite"/>
    </source>
</evidence>
<keyword evidence="9" id="KW-1185">Reference proteome</keyword>
<dbReference type="EMBL" id="JBHLWK010000026">
    <property type="protein sequence ID" value="MFC0206358.1"/>
    <property type="molecule type" value="Genomic_DNA"/>
</dbReference>
<evidence type="ECO:0000259" key="5">
    <source>
        <dbReference type="Pfam" id="PF25917"/>
    </source>
</evidence>
<reference evidence="8 9" key="1">
    <citation type="submission" date="2024-09" db="EMBL/GenBank/DDBJ databases">
        <authorList>
            <person name="Sun Q."/>
            <person name="Mori K."/>
        </authorList>
    </citation>
    <scope>NUCLEOTIDE SEQUENCE [LARGE SCALE GENOMIC DNA]</scope>
    <source>
        <strain evidence="8 9">CCM 7706</strain>
    </source>
</reference>
<gene>
    <name evidence="8" type="ORF">ACFFJC_18995</name>
</gene>
<name>A0ABV6D189_9SPHN</name>
<dbReference type="Gene3D" id="2.40.50.100">
    <property type="match status" value="1"/>
</dbReference>
<dbReference type="Pfam" id="PF25917">
    <property type="entry name" value="BSH_RND"/>
    <property type="match status" value="1"/>
</dbReference>
<dbReference type="SUPFAM" id="SSF111369">
    <property type="entry name" value="HlyD-like secretion proteins"/>
    <property type="match status" value="1"/>
</dbReference>
<organism evidence="8 9">
    <name type="scientific">Novosphingobium soli</name>
    <dbReference type="NCBI Taxonomy" id="574956"/>
    <lineage>
        <taxon>Bacteria</taxon>
        <taxon>Pseudomonadati</taxon>
        <taxon>Pseudomonadota</taxon>
        <taxon>Alphaproteobacteria</taxon>
        <taxon>Sphingomonadales</taxon>
        <taxon>Sphingomonadaceae</taxon>
        <taxon>Novosphingobium</taxon>
    </lineage>
</organism>
<feature type="domain" description="Multidrug resistance protein MdtA-like beta-barrel" evidence="6">
    <location>
        <begin position="197"/>
        <end position="282"/>
    </location>
</feature>
<dbReference type="InterPro" id="IPR058624">
    <property type="entry name" value="MdtA-like_HH"/>
</dbReference>
<comment type="similarity">
    <text evidence="2">Belongs to the membrane fusion protein (MFP) (TC 8.A.1) family.</text>
</comment>
<feature type="domain" description="Multidrug resistance protein MdtA-like alpha-helical hairpin" evidence="4">
    <location>
        <begin position="91"/>
        <end position="160"/>
    </location>
</feature>
<dbReference type="Pfam" id="PF25944">
    <property type="entry name" value="Beta-barrel_RND"/>
    <property type="match status" value="1"/>
</dbReference>
<feature type="compositionally biased region" description="Gly residues" evidence="3">
    <location>
        <begin position="381"/>
        <end position="391"/>
    </location>
</feature>
<dbReference type="Gene3D" id="1.10.287.470">
    <property type="entry name" value="Helix hairpin bin"/>
    <property type="match status" value="1"/>
</dbReference>
<dbReference type="Gene3D" id="2.40.420.20">
    <property type="match status" value="1"/>
</dbReference>
<comment type="caution">
    <text evidence="8">The sequence shown here is derived from an EMBL/GenBank/DDBJ whole genome shotgun (WGS) entry which is preliminary data.</text>
</comment>
<dbReference type="RefSeq" id="WP_379488982.1">
    <property type="nucleotide sequence ID" value="NZ_JBHLWK010000026.1"/>
</dbReference>
<dbReference type="InterPro" id="IPR058627">
    <property type="entry name" value="MdtA-like_C"/>
</dbReference>
<feature type="region of interest" description="Disordered" evidence="3">
    <location>
        <begin position="351"/>
        <end position="391"/>
    </location>
</feature>
<evidence type="ECO:0000259" key="6">
    <source>
        <dbReference type="Pfam" id="PF25944"/>
    </source>
</evidence>
<evidence type="ECO:0000313" key="8">
    <source>
        <dbReference type="EMBL" id="MFC0206358.1"/>
    </source>
</evidence>